<sequence length="60" mass="6977">MGKQSKLKKMRKSGQEESIAQPPEPVDRDRFVQDIEKQGYSIERIQRAPEVPIKRTEPLV</sequence>
<name>A0A1U7HKE7_9CYAN</name>
<feature type="region of interest" description="Disordered" evidence="1">
    <location>
        <begin position="1"/>
        <end position="30"/>
    </location>
</feature>
<organism evidence="2 3">
    <name type="scientific">Hydrococcus rivularis NIES-593</name>
    <dbReference type="NCBI Taxonomy" id="1921803"/>
    <lineage>
        <taxon>Bacteria</taxon>
        <taxon>Bacillati</taxon>
        <taxon>Cyanobacteriota</taxon>
        <taxon>Cyanophyceae</taxon>
        <taxon>Pleurocapsales</taxon>
        <taxon>Hydrococcaceae</taxon>
        <taxon>Hydrococcus</taxon>
    </lineage>
</organism>
<dbReference type="RefSeq" id="WP_073599059.1">
    <property type="nucleotide sequence ID" value="NZ_MRCB01000007.1"/>
</dbReference>
<dbReference type="EMBL" id="MRCB01000007">
    <property type="protein sequence ID" value="OKH24070.1"/>
    <property type="molecule type" value="Genomic_DNA"/>
</dbReference>
<proteinExistence type="predicted"/>
<evidence type="ECO:0000256" key="1">
    <source>
        <dbReference type="SAM" id="MobiDB-lite"/>
    </source>
</evidence>
<evidence type="ECO:0000313" key="3">
    <source>
        <dbReference type="Proteomes" id="UP000186868"/>
    </source>
</evidence>
<dbReference type="OrthoDB" id="466540at2"/>
<evidence type="ECO:0000313" key="2">
    <source>
        <dbReference type="EMBL" id="OKH24070.1"/>
    </source>
</evidence>
<feature type="compositionally biased region" description="Basic residues" evidence="1">
    <location>
        <begin position="1"/>
        <end position="12"/>
    </location>
</feature>
<protein>
    <submittedName>
        <fullName evidence="2">Uncharacterized protein</fullName>
    </submittedName>
</protein>
<dbReference type="Proteomes" id="UP000186868">
    <property type="component" value="Unassembled WGS sequence"/>
</dbReference>
<reference evidence="2 3" key="1">
    <citation type="submission" date="2016-11" db="EMBL/GenBank/DDBJ databases">
        <title>Draft Genome Sequences of Nine Cyanobacterial Strains from Diverse Habitats.</title>
        <authorList>
            <person name="Zhu T."/>
            <person name="Hou S."/>
            <person name="Lu X."/>
            <person name="Hess W.R."/>
        </authorList>
    </citation>
    <scope>NUCLEOTIDE SEQUENCE [LARGE SCALE GENOMIC DNA]</scope>
    <source>
        <strain evidence="2 3">NIES-593</strain>
    </source>
</reference>
<accession>A0A1U7HKE7</accession>
<gene>
    <name evidence="2" type="ORF">NIES593_07855</name>
</gene>
<dbReference type="AlphaFoldDB" id="A0A1U7HKE7"/>
<keyword evidence="3" id="KW-1185">Reference proteome</keyword>
<comment type="caution">
    <text evidence="2">The sequence shown here is derived from an EMBL/GenBank/DDBJ whole genome shotgun (WGS) entry which is preliminary data.</text>
</comment>
<dbReference type="STRING" id="1921803.NIES593_07855"/>